<evidence type="ECO:0000313" key="5">
    <source>
        <dbReference type="Proteomes" id="UP000095237"/>
    </source>
</evidence>
<gene>
    <name evidence="4" type="ORF">ATZ36_12795</name>
</gene>
<protein>
    <recommendedName>
        <fullName evidence="3">DNA methylase N-4/N-6 domain-containing protein</fullName>
    </recommendedName>
</protein>
<keyword evidence="2" id="KW-0808">Transferase</keyword>
<dbReference type="GO" id="GO:0032259">
    <property type="term" value="P:methylation"/>
    <property type="evidence" value="ECO:0007669"/>
    <property type="project" value="UniProtKB-KW"/>
</dbReference>
<dbReference type="InterPro" id="IPR029063">
    <property type="entry name" value="SAM-dependent_MTases_sf"/>
</dbReference>
<reference evidence="4 5" key="1">
    <citation type="submission" date="2015-11" db="EMBL/GenBank/DDBJ databases">
        <title>Evidence for parallel genomic evolution in an endosymbiosis of termite gut flagellates.</title>
        <authorList>
            <person name="Zheng H."/>
        </authorList>
    </citation>
    <scope>NUCLEOTIDE SEQUENCE [LARGE SCALE GENOMIC DNA]</scope>
    <source>
        <strain evidence="4 5">CET450</strain>
    </source>
</reference>
<dbReference type="GO" id="GO:0003677">
    <property type="term" value="F:DNA binding"/>
    <property type="evidence" value="ECO:0007669"/>
    <property type="project" value="InterPro"/>
</dbReference>
<comment type="caution">
    <text evidence="4">The sequence shown here is derived from an EMBL/GenBank/DDBJ whole genome shotgun (WGS) entry which is preliminary data.</text>
</comment>
<sequence length="125" mass="14603">MPYSWWYYGLVKNVSKDKTFHSCQIPLGLVKMLIKSSAKENDVVQVLFGESGAELILCKGLGRDFISSELHKPYYDMIIDRLNNDGVIRKNYKLKFGNNKIDYDVQPVFFDSEVKYVIREKHVFK</sequence>
<dbReference type="AlphaFoldDB" id="A0A1E5IMP7"/>
<dbReference type="InterPro" id="IPR001091">
    <property type="entry name" value="RM_Methyltransferase"/>
</dbReference>
<dbReference type="Gene3D" id="3.40.50.150">
    <property type="entry name" value="Vaccinia Virus protein VP39"/>
    <property type="match status" value="1"/>
</dbReference>
<feature type="domain" description="DNA methylase N-4/N-6" evidence="3">
    <location>
        <begin position="12"/>
        <end position="78"/>
    </location>
</feature>
<accession>A0A1E5IMP7</accession>
<dbReference type="Proteomes" id="UP000095237">
    <property type="component" value="Unassembled WGS sequence"/>
</dbReference>
<proteinExistence type="predicted"/>
<evidence type="ECO:0000256" key="1">
    <source>
        <dbReference type="ARBA" id="ARBA00022603"/>
    </source>
</evidence>
<evidence type="ECO:0000259" key="3">
    <source>
        <dbReference type="Pfam" id="PF01555"/>
    </source>
</evidence>
<dbReference type="PRINTS" id="PR00508">
    <property type="entry name" value="S21N4MTFRASE"/>
</dbReference>
<dbReference type="SUPFAM" id="SSF53335">
    <property type="entry name" value="S-adenosyl-L-methionine-dependent methyltransferases"/>
    <property type="match status" value="1"/>
</dbReference>
<dbReference type="Pfam" id="PF01555">
    <property type="entry name" value="N6_N4_Mtase"/>
    <property type="match status" value="1"/>
</dbReference>
<dbReference type="GO" id="GO:0008170">
    <property type="term" value="F:N-methyltransferase activity"/>
    <property type="evidence" value="ECO:0007669"/>
    <property type="project" value="InterPro"/>
</dbReference>
<evidence type="ECO:0000256" key="2">
    <source>
        <dbReference type="ARBA" id="ARBA00022679"/>
    </source>
</evidence>
<dbReference type="InterPro" id="IPR002941">
    <property type="entry name" value="DNA_methylase_N4/N6"/>
</dbReference>
<dbReference type="EMBL" id="LNVX01000070">
    <property type="protein sequence ID" value="OEG71769.1"/>
    <property type="molecule type" value="Genomic_DNA"/>
</dbReference>
<keyword evidence="5" id="KW-1185">Reference proteome</keyword>
<organism evidence="4 5">
    <name type="scientific">Endomicrobium trichonymphae</name>
    <dbReference type="NCBI Taxonomy" id="1408204"/>
    <lineage>
        <taxon>Bacteria</taxon>
        <taxon>Pseudomonadati</taxon>
        <taxon>Elusimicrobiota</taxon>
        <taxon>Endomicrobiia</taxon>
        <taxon>Endomicrobiales</taxon>
        <taxon>Endomicrobiaceae</taxon>
        <taxon>Candidatus Endomicrobiellum</taxon>
    </lineage>
</organism>
<name>A0A1E5IMP7_ENDTX</name>
<keyword evidence="1" id="KW-0489">Methyltransferase</keyword>
<evidence type="ECO:0000313" key="4">
    <source>
        <dbReference type="EMBL" id="OEG71769.1"/>
    </source>
</evidence>